<organism evidence="3">
    <name type="scientific">Streptomyces sp. SID7499</name>
    <dbReference type="NCBI Taxonomy" id="2706086"/>
    <lineage>
        <taxon>Bacteria</taxon>
        <taxon>Bacillati</taxon>
        <taxon>Actinomycetota</taxon>
        <taxon>Actinomycetes</taxon>
        <taxon>Kitasatosporales</taxon>
        <taxon>Streptomycetaceae</taxon>
        <taxon>Streptomyces</taxon>
    </lineage>
</organism>
<evidence type="ECO:0000256" key="1">
    <source>
        <dbReference type="ARBA" id="ARBA00022801"/>
    </source>
</evidence>
<evidence type="ECO:0000259" key="2">
    <source>
        <dbReference type="PROSITE" id="PS50112"/>
    </source>
</evidence>
<dbReference type="Pfam" id="PF00989">
    <property type="entry name" value="PAS"/>
    <property type="match status" value="1"/>
</dbReference>
<protein>
    <submittedName>
        <fullName evidence="3">SpoIIE family protein phosphatase</fullName>
    </submittedName>
</protein>
<dbReference type="PANTHER" id="PTHR43156:SF2">
    <property type="entry name" value="STAGE II SPORULATION PROTEIN E"/>
    <property type="match status" value="1"/>
</dbReference>
<dbReference type="CDD" id="cd16936">
    <property type="entry name" value="HATPase_RsbW-like"/>
    <property type="match status" value="1"/>
</dbReference>
<dbReference type="Pfam" id="PF01590">
    <property type="entry name" value="GAF"/>
    <property type="match status" value="1"/>
</dbReference>
<accession>A0A6G3XWT6</accession>
<reference evidence="3" key="1">
    <citation type="submission" date="2020-01" db="EMBL/GenBank/DDBJ databases">
        <title>Insect and environment-associated Actinomycetes.</title>
        <authorList>
            <person name="Currrie C."/>
            <person name="Chevrette M."/>
            <person name="Carlson C."/>
            <person name="Stubbendieck R."/>
            <person name="Wendt-Pienkowski E."/>
        </authorList>
    </citation>
    <scope>NUCLEOTIDE SEQUENCE</scope>
    <source>
        <strain evidence="3">SID7499</strain>
    </source>
</reference>
<dbReference type="FunFam" id="3.30.565.10:FF:000028">
    <property type="entry name" value="PAS sensor protein"/>
    <property type="match status" value="1"/>
</dbReference>
<dbReference type="SMART" id="SM00091">
    <property type="entry name" value="PAS"/>
    <property type="match status" value="1"/>
</dbReference>
<dbReference type="InterPro" id="IPR001932">
    <property type="entry name" value="PPM-type_phosphatase-like_dom"/>
</dbReference>
<comment type="caution">
    <text evidence="3">The sequence shown here is derived from an EMBL/GenBank/DDBJ whole genome shotgun (WGS) entry which is preliminary data.</text>
</comment>
<dbReference type="InterPro" id="IPR013656">
    <property type="entry name" value="PAS_4"/>
</dbReference>
<dbReference type="FunFam" id="3.30.450.40:FF:000035">
    <property type="entry name" value="PAS sensor protein"/>
    <property type="match status" value="1"/>
</dbReference>
<dbReference type="CDD" id="cd00130">
    <property type="entry name" value="PAS"/>
    <property type="match status" value="2"/>
</dbReference>
<dbReference type="SUPFAM" id="SSF55785">
    <property type="entry name" value="PYP-like sensor domain (PAS domain)"/>
    <property type="match status" value="2"/>
</dbReference>
<proteinExistence type="predicted"/>
<dbReference type="SUPFAM" id="SSF55781">
    <property type="entry name" value="GAF domain-like"/>
    <property type="match status" value="1"/>
</dbReference>
<gene>
    <name evidence="3" type="ORF">G3M58_88625</name>
</gene>
<dbReference type="GO" id="GO:0006355">
    <property type="term" value="P:regulation of DNA-templated transcription"/>
    <property type="evidence" value="ECO:0007669"/>
    <property type="project" value="InterPro"/>
</dbReference>
<dbReference type="SMART" id="SM00331">
    <property type="entry name" value="PP2C_SIG"/>
    <property type="match status" value="1"/>
</dbReference>
<dbReference type="Pfam" id="PF08448">
    <property type="entry name" value="PAS_4"/>
    <property type="match status" value="1"/>
</dbReference>
<dbReference type="PANTHER" id="PTHR43156">
    <property type="entry name" value="STAGE II SPORULATION PROTEIN E-RELATED"/>
    <property type="match status" value="1"/>
</dbReference>
<dbReference type="InterPro" id="IPR035965">
    <property type="entry name" value="PAS-like_dom_sf"/>
</dbReference>
<dbReference type="Gene3D" id="3.60.40.10">
    <property type="entry name" value="PPM-type phosphatase domain"/>
    <property type="match status" value="1"/>
</dbReference>
<dbReference type="SUPFAM" id="SSF81606">
    <property type="entry name" value="PP2C-like"/>
    <property type="match status" value="1"/>
</dbReference>
<feature type="domain" description="PAS" evidence="2">
    <location>
        <begin position="17"/>
        <end position="62"/>
    </location>
</feature>
<dbReference type="SUPFAM" id="SSF55874">
    <property type="entry name" value="ATPase domain of HSP90 chaperone/DNA topoisomerase II/histidine kinase"/>
    <property type="match status" value="1"/>
</dbReference>
<dbReference type="PROSITE" id="PS50112">
    <property type="entry name" value="PAS"/>
    <property type="match status" value="1"/>
</dbReference>
<dbReference type="Gene3D" id="3.30.450.40">
    <property type="match status" value="1"/>
</dbReference>
<dbReference type="Gene3D" id="3.30.565.10">
    <property type="entry name" value="Histidine kinase-like ATPase, C-terminal domain"/>
    <property type="match status" value="1"/>
</dbReference>
<dbReference type="InterPro" id="IPR003018">
    <property type="entry name" value="GAF"/>
</dbReference>
<dbReference type="InterPro" id="IPR036890">
    <property type="entry name" value="HATPase_C_sf"/>
</dbReference>
<dbReference type="NCBIfam" id="TIGR00229">
    <property type="entry name" value="sensory_box"/>
    <property type="match status" value="2"/>
</dbReference>
<evidence type="ECO:0000313" key="3">
    <source>
        <dbReference type="EMBL" id="NEE22117.1"/>
    </source>
</evidence>
<dbReference type="SMART" id="SM00065">
    <property type="entry name" value="GAF"/>
    <property type="match status" value="1"/>
</dbReference>
<dbReference type="AlphaFoldDB" id="A0A6G3XWT6"/>
<dbReference type="Pfam" id="PF07228">
    <property type="entry name" value="SpoIIE"/>
    <property type="match status" value="1"/>
</dbReference>
<name>A0A6G3XWT6_9ACTN</name>
<dbReference type="FunFam" id="3.60.40.10:FF:000031">
    <property type="entry name" value="PAS sensor protein"/>
    <property type="match status" value="1"/>
</dbReference>
<dbReference type="EMBL" id="JAAGMN010009540">
    <property type="protein sequence ID" value="NEE22117.1"/>
    <property type="molecule type" value="Genomic_DNA"/>
</dbReference>
<dbReference type="InterPro" id="IPR003594">
    <property type="entry name" value="HATPase_dom"/>
</dbReference>
<dbReference type="InterPro" id="IPR029016">
    <property type="entry name" value="GAF-like_dom_sf"/>
</dbReference>
<dbReference type="InterPro" id="IPR052016">
    <property type="entry name" value="Bact_Sigma-Reg"/>
</dbReference>
<dbReference type="GO" id="GO:0016791">
    <property type="term" value="F:phosphatase activity"/>
    <property type="evidence" value="ECO:0007669"/>
    <property type="project" value="TreeGrafter"/>
</dbReference>
<dbReference type="InterPro" id="IPR036457">
    <property type="entry name" value="PPM-type-like_dom_sf"/>
</dbReference>
<dbReference type="InterPro" id="IPR000014">
    <property type="entry name" value="PAS"/>
</dbReference>
<sequence>MEQPVTVGRAGRSFGEEPEVLEALVDASLTARVTLDEHGAVTGWNAGAERLLGYSADRLTGRRAADLLAEPIPVRGGLPTLAGLPRWNGDVALRHRDGRRLTVRILAHHRPPGVDAPAWLIVSALTDRQPPAGLDESLVSWSFAQSPCCAQAIYDTRLRLRRANADMERSAALTEEEMRGLRVSEIIDHDAGLRAERSMARVLRTGEPEYQENFLRAPGEGHEHAWSVFISALRDHEDTIRGVCLSAHDMTEQFWARKRLQLIAEAGRRIGSTLDVTRTAQELADVTVPVLADFVSVDLLAALDDAPEPPAPAVPADGPLLLRRAALRSVTPGAPESVVAAGAIDSYPPGSMPFESLRTGRPAVHEVTDPAFAAWLARDPARAARVRGFGIHSVMAVPLAARGTTLGVAFFVRHRNQEAFQHDDLVLAGELTARAAVSIDNARRYTRERTTAVTLQRSLLPQRLPRQAAVEVASRYLPAVPHAGVGGDWFDVIPLSGARVALVVGDVVGHGLVASATMGRLRTAVRTLADIDLPCDELLTHLDDLVARLNTEEESDTEGGHAGSAETSSDVGATCLYAVYDPVTRHCCFAAAGHPVPAVVSPDGTVDLVGLPAAPPLGMSGLPYEATEVVLPEGSLLALYTNGLVETPDRDLDAGVHRLREVLARPAASLDALCDSVLSDLLPQRPADDVALLIARTRALDARQVATWSVPADPSAVAQTRKDVVEQLERWGLSDAVFVTELVVSELVTNAIRHAEPPVQLRLIHDSTLICEVSDGGNTAPHLRRARTYDEGGRGLLLVARLTERWGTRQGTSGKTIWAEQTLTPA</sequence>
<dbReference type="InterPro" id="IPR013767">
    <property type="entry name" value="PAS_fold"/>
</dbReference>
<dbReference type="Gene3D" id="3.30.450.20">
    <property type="entry name" value="PAS domain"/>
    <property type="match status" value="2"/>
</dbReference>
<dbReference type="Pfam" id="PF13581">
    <property type="entry name" value="HATPase_c_2"/>
    <property type="match status" value="1"/>
</dbReference>
<keyword evidence="1" id="KW-0378">Hydrolase</keyword>